<dbReference type="InterPro" id="IPR000182">
    <property type="entry name" value="GNAT_dom"/>
</dbReference>
<dbReference type="SUPFAM" id="SSF55729">
    <property type="entry name" value="Acyl-CoA N-acyltransferases (Nat)"/>
    <property type="match status" value="1"/>
</dbReference>
<dbReference type="Gene3D" id="3.40.630.30">
    <property type="match status" value="1"/>
</dbReference>
<dbReference type="CDD" id="cd04301">
    <property type="entry name" value="NAT_SF"/>
    <property type="match status" value="1"/>
</dbReference>
<organism evidence="2 3">
    <name type="scientific">Leclercia pneumoniae</name>
    <dbReference type="NCBI Taxonomy" id="2815358"/>
    <lineage>
        <taxon>Bacteria</taxon>
        <taxon>Pseudomonadati</taxon>
        <taxon>Pseudomonadota</taxon>
        <taxon>Gammaproteobacteria</taxon>
        <taxon>Enterobacterales</taxon>
        <taxon>Enterobacteriaceae</taxon>
        <taxon>Leclercia</taxon>
    </lineage>
</organism>
<dbReference type="PANTHER" id="PTHR43792">
    <property type="entry name" value="GNAT FAMILY, PUTATIVE (AFU_ORTHOLOGUE AFUA_3G00765)-RELATED-RELATED"/>
    <property type="match status" value="1"/>
</dbReference>
<dbReference type="PANTHER" id="PTHR43792:SF1">
    <property type="entry name" value="N-ACETYLTRANSFERASE DOMAIN-CONTAINING PROTEIN"/>
    <property type="match status" value="1"/>
</dbReference>
<sequence>MAIITTPRLSLSPFEPSDWPFFRALREDPAIMRYMAAIAPEKETQRLFALRLTSKHLFVIRRHDDPTPLGDIGLQISDHHPEEADIGYTIVPQAQGQGYASEALQAVCDYGFTQAGVKAVNAYVLADNGGSVRVLEKAGFVRTQVLEKAYEIDGVRYDDWVYRLEPDAANSPLP</sequence>
<keyword evidence="3" id="KW-1185">Reference proteome</keyword>
<dbReference type="InterPro" id="IPR016181">
    <property type="entry name" value="Acyl_CoA_acyltransferase"/>
</dbReference>
<dbReference type="InterPro" id="IPR051531">
    <property type="entry name" value="N-acetyltransferase"/>
</dbReference>
<protein>
    <submittedName>
        <fullName evidence="2">GNAT family N-acetyltransferase</fullName>
    </submittedName>
</protein>
<evidence type="ECO:0000259" key="1">
    <source>
        <dbReference type="PROSITE" id="PS51186"/>
    </source>
</evidence>
<dbReference type="RefSeq" id="WP_046884675.1">
    <property type="nucleotide sequence ID" value="NZ_CP071383.1"/>
</dbReference>
<gene>
    <name evidence="2" type="ORF">KQ929_05905</name>
</gene>
<feature type="domain" description="N-acetyltransferase" evidence="1">
    <location>
        <begin position="9"/>
        <end position="162"/>
    </location>
</feature>
<dbReference type="EMBL" id="CP076838">
    <property type="protein sequence ID" value="QWW80765.1"/>
    <property type="molecule type" value="Genomic_DNA"/>
</dbReference>
<accession>A0ABX8JYM3</accession>
<name>A0ABX8JYM3_9ENTR</name>
<reference evidence="2 3" key="1">
    <citation type="submission" date="2021-06" db="EMBL/GenBank/DDBJ databases">
        <title>Leclercia pneumoniae sp. nov.</title>
        <authorList>
            <person name="Hoenemann M."/>
            <person name="Viehweger A."/>
            <person name="Dietze N."/>
        </authorList>
    </citation>
    <scope>NUCLEOTIDE SEQUENCE [LARGE SCALE GENOMIC DNA]</scope>
    <source>
        <strain evidence="3">49125</strain>
    </source>
</reference>
<dbReference type="Proteomes" id="UP000683497">
    <property type="component" value="Chromosome"/>
</dbReference>
<dbReference type="PROSITE" id="PS51186">
    <property type="entry name" value="GNAT"/>
    <property type="match status" value="1"/>
</dbReference>
<evidence type="ECO:0000313" key="3">
    <source>
        <dbReference type="Proteomes" id="UP000683497"/>
    </source>
</evidence>
<proteinExistence type="predicted"/>
<evidence type="ECO:0000313" key="2">
    <source>
        <dbReference type="EMBL" id="QWW80765.1"/>
    </source>
</evidence>
<dbReference type="Pfam" id="PF13302">
    <property type="entry name" value="Acetyltransf_3"/>
    <property type="match status" value="1"/>
</dbReference>